<dbReference type="FunFam" id="3.30.420.10:FF:000032">
    <property type="entry name" value="Retrovirus-related Pol polyprotein from transposon 297-like Protein"/>
    <property type="match status" value="1"/>
</dbReference>
<dbReference type="AlphaFoldDB" id="A0A6P6M3T9"/>
<dbReference type="GO" id="GO:0015074">
    <property type="term" value="P:DNA integration"/>
    <property type="evidence" value="ECO:0007669"/>
    <property type="project" value="InterPro"/>
</dbReference>
<keyword evidence="3" id="KW-0540">Nuclease</keyword>
<keyword evidence="5" id="KW-0378">Hydrolase</keyword>
<feature type="domain" description="RNase H type-1" evidence="8">
    <location>
        <begin position="168"/>
        <end position="315"/>
    </location>
</feature>
<evidence type="ECO:0000256" key="5">
    <source>
        <dbReference type="ARBA" id="ARBA00022801"/>
    </source>
</evidence>
<dbReference type="Pfam" id="PF18697">
    <property type="entry name" value="MLVIN_C"/>
    <property type="match status" value="1"/>
</dbReference>
<gene>
    <name evidence="11" type="primary">LOC113064731</name>
</gene>
<dbReference type="PROSITE" id="PS50879">
    <property type="entry name" value="RNASE_H_1"/>
    <property type="match status" value="1"/>
</dbReference>
<keyword evidence="2" id="KW-0548">Nucleotidyltransferase</keyword>
<sequence>MKEKLISAPALGLPDGRLPFHLWTRVGDETYSAVLCQKPGDQYKPVGYFSTKIPVTMIGQPRCIQALDGATWAVNAVENLIGAQTITLHTPHSIVTLLNNTNIKTITDSRRAKWEAALLNKDLRVEIIRDTSLNPATMMLEPHEGTPHECEKQVEEESHGPVNPIPLENPDKELWVDGSSYYIDGKRHTGWAVVEADGTVVKKGALSGQFSAQVAELIALTEALELSEGDRVNIYTDSRYAFGVVHDYLALWKRRGLITSNGSEIQHASIIRRLIAACHLPREASVIKVKSHQSDKSKESQGNTAADVAAREAALLSPIPVTLVQENRKDNPELHLLSYHTETKEEKEQWEKVGAKEDDQGIWRIPTGQVVMPIGTRKELMQLYHGKVHAGAKAMKAQISETWWWPRMMRDIDDYCRRCLICIKANVGKPVKVRMSHAPRPTGPWTHLQIDFTGPLSPSGGYQYILVIIDRFTRWVEAFPTKTCTAEAAARVMVEEVFPRWGLPYEIDSDNGTHFTGKLMKEAMKLMGIKQKFHIPYRPQSSGMVERMNRSLKTSLTKAILQTGQGWHKLLPAILWNLRATPNRVTGLTPFELMTGRAMVLPPDAPPPAGTGGDSTLFQEKLRRYLTMLDRATKENIQKVREAQQQWDEKHTTTDIPHIPELGSFVMVKRIARKGLEPRWEGPYEILLTTDTSVCLKGKGVGTDRWYHWSQVKPCLVNEQNDSDSLWPEIEQCSSITFKDWVTRSDV</sequence>
<evidence type="ECO:0000313" key="11">
    <source>
        <dbReference type="RefSeq" id="XP_026091405.1"/>
    </source>
</evidence>
<evidence type="ECO:0000256" key="3">
    <source>
        <dbReference type="ARBA" id="ARBA00022722"/>
    </source>
</evidence>
<dbReference type="InterPro" id="IPR043502">
    <property type="entry name" value="DNA/RNA_pol_sf"/>
</dbReference>
<dbReference type="OrthoDB" id="8947436at2759"/>
<dbReference type="SUPFAM" id="SSF56672">
    <property type="entry name" value="DNA/RNA polymerases"/>
    <property type="match status" value="1"/>
</dbReference>
<dbReference type="InterPro" id="IPR040643">
    <property type="entry name" value="MLVIN_C"/>
</dbReference>
<dbReference type="Proteomes" id="UP000515129">
    <property type="component" value="Chromosome 47"/>
</dbReference>
<dbReference type="SUPFAM" id="SSF53098">
    <property type="entry name" value="Ribonuclease H-like"/>
    <property type="match status" value="2"/>
</dbReference>
<dbReference type="Pfam" id="PF00665">
    <property type="entry name" value="rve"/>
    <property type="match status" value="1"/>
</dbReference>
<dbReference type="InterPro" id="IPR041577">
    <property type="entry name" value="RT_RNaseH_2"/>
</dbReference>
<dbReference type="GO" id="GO:0004523">
    <property type="term" value="F:RNA-DNA hybrid ribonuclease activity"/>
    <property type="evidence" value="ECO:0007669"/>
    <property type="project" value="InterPro"/>
</dbReference>
<evidence type="ECO:0000256" key="2">
    <source>
        <dbReference type="ARBA" id="ARBA00022695"/>
    </source>
</evidence>
<reference evidence="11" key="1">
    <citation type="submission" date="2025-08" db="UniProtKB">
        <authorList>
            <consortium name="RefSeq"/>
        </authorList>
    </citation>
    <scope>IDENTIFICATION</scope>
    <source>
        <strain evidence="11">Wakin</strain>
        <tissue evidence="11">Muscle</tissue>
    </source>
</reference>
<dbReference type="InterPro" id="IPR050951">
    <property type="entry name" value="Retrovirus_Pol_polyprotein"/>
</dbReference>
<dbReference type="Pfam" id="PF17919">
    <property type="entry name" value="RT_RNaseH_2"/>
    <property type="match status" value="1"/>
</dbReference>
<dbReference type="RefSeq" id="XP_026091405.1">
    <property type="nucleotide sequence ID" value="XM_026235620.1"/>
</dbReference>
<dbReference type="Pfam" id="PF00075">
    <property type="entry name" value="RNase_H"/>
    <property type="match status" value="1"/>
</dbReference>
<evidence type="ECO:0000256" key="6">
    <source>
        <dbReference type="ARBA" id="ARBA00023268"/>
    </source>
</evidence>
<evidence type="ECO:0000256" key="7">
    <source>
        <dbReference type="ARBA" id="ARBA00039658"/>
    </source>
</evidence>
<evidence type="ECO:0000313" key="10">
    <source>
        <dbReference type="Proteomes" id="UP000515129"/>
    </source>
</evidence>
<keyword evidence="4" id="KW-0255">Endonuclease</keyword>
<organism evidence="10 11">
    <name type="scientific">Carassius auratus</name>
    <name type="common">Goldfish</name>
    <dbReference type="NCBI Taxonomy" id="7957"/>
    <lineage>
        <taxon>Eukaryota</taxon>
        <taxon>Metazoa</taxon>
        <taxon>Chordata</taxon>
        <taxon>Craniata</taxon>
        <taxon>Vertebrata</taxon>
        <taxon>Euteleostomi</taxon>
        <taxon>Actinopterygii</taxon>
        <taxon>Neopterygii</taxon>
        <taxon>Teleostei</taxon>
        <taxon>Ostariophysi</taxon>
        <taxon>Cypriniformes</taxon>
        <taxon>Cyprinidae</taxon>
        <taxon>Cyprininae</taxon>
        <taxon>Carassius</taxon>
    </lineage>
</organism>
<dbReference type="InterPro" id="IPR012337">
    <property type="entry name" value="RNaseH-like_sf"/>
</dbReference>
<keyword evidence="1" id="KW-0808">Transferase</keyword>
<evidence type="ECO:0000256" key="4">
    <source>
        <dbReference type="ARBA" id="ARBA00022759"/>
    </source>
</evidence>
<dbReference type="Pfam" id="PF17921">
    <property type="entry name" value="Integrase_H2C2"/>
    <property type="match status" value="1"/>
</dbReference>
<protein>
    <recommendedName>
        <fullName evidence="7">Gypsy retrotransposon integrase-like protein 1</fullName>
    </recommendedName>
</protein>
<dbReference type="GeneID" id="113064731"/>
<dbReference type="InterPro" id="IPR001584">
    <property type="entry name" value="Integrase_cat-core"/>
</dbReference>
<dbReference type="PROSITE" id="PS50994">
    <property type="entry name" value="INTEGRASE"/>
    <property type="match status" value="1"/>
</dbReference>
<dbReference type="Gene3D" id="1.10.340.70">
    <property type="match status" value="1"/>
</dbReference>
<dbReference type="InterPro" id="IPR041588">
    <property type="entry name" value="Integrase_H2C2"/>
</dbReference>
<dbReference type="InterPro" id="IPR002156">
    <property type="entry name" value="RNaseH_domain"/>
</dbReference>
<dbReference type="Gene3D" id="3.10.20.370">
    <property type="match status" value="1"/>
</dbReference>
<evidence type="ECO:0000259" key="8">
    <source>
        <dbReference type="PROSITE" id="PS50879"/>
    </source>
</evidence>
<dbReference type="KEGG" id="caua:113064731"/>
<proteinExistence type="predicted"/>
<keyword evidence="6" id="KW-0511">Multifunctional enzyme</keyword>
<evidence type="ECO:0000256" key="1">
    <source>
        <dbReference type="ARBA" id="ARBA00022679"/>
    </source>
</evidence>
<evidence type="ECO:0000259" key="9">
    <source>
        <dbReference type="PROSITE" id="PS50994"/>
    </source>
</evidence>
<dbReference type="GO" id="GO:0003676">
    <property type="term" value="F:nucleic acid binding"/>
    <property type="evidence" value="ECO:0007669"/>
    <property type="project" value="InterPro"/>
</dbReference>
<accession>A0A6P6M3T9</accession>
<name>A0A6P6M3T9_CARAU</name>
<dbReference type="Gene3D" id="2.30.30.850">
    <property type="match status" value="1"/>
</dbReference>
<feature type="domain" description="Integrase catalytic" evidence="9">
    <location>
        <begin position="440"/>
        <end position="598"/>
    </location>
</feature>
<keyword evidence="10" id="KW-1185">Reference proteome</keyword>
<dbReference type="GO" id="GO:0016779">
    <property type="term" value="F:nucleotidyltransferase activity"/>
    <property type="evidence" value="ECO:0007669"/>
    <property type="project" value="UniProtKB-KW"/>
</dbReference>
<dbReference type="PANTHER" id="PTHR37984:SF5">
    <property type="entry name" value="PROTEIN NYNRIN-LIKE"/>
    <property type="match status" value="1"/>
</dbReference>
<dbReference type="PANTHER" id="PTHR37984">
    <property type="entry name" value="PROTEIN CBG26694"/>
    <property type="match status" value="1"/>
</dbReference>
<dbReference type="InterPro" id="IPR036397">
    <property type="entry name" value="RNaseH_sf"/>
</dbReference>
<dbReference type="Gene3D" id="3.30.420.10">
    <property type="entry name" value="Ribonuclease H-like superfamily/Ribonuclease H"/>
    <property type="match status" value="2"/>
</dbReference>